<dbReference type="RefSeq" id="WP_208600078.1">
    <property type="nucleotide sequence ID" value="NZ_LROM01000122.1"/>
</dbReference>
<proteinExistence type="predicted"/>
<feature type="domain" description="Metanogen output" evidence="1">
    <location>
        <begin position="25"/>
        <end position="156"/>
    </location>
</feature>
<dbReference type="InterPro" id="IPR041359">
    <property type="entry name" value="MetOD1"/>
</dbReference>
<dbReference type="PATRIC" id="fig|762836.4.peg.4365"/>
<keyword evidence="3" id="KW-1185">Reference proteome</keyword>
<dbReference type="Pfam" id="PF18546">
    <property type="entry name" value="MetOD1"/>
    <property type="match status" value="1"/>
</dbReference>
<name>A0A1E7WD19_9BURK</name>
<evidence type="ECO:0000259" key="1">
    <source>
        <dbReference type="Pfam" id="PF18546"/>
    </source>
</evidence>
<protein>
    <recommendedName>
        <fullName evidence="1">Metanogen output domain-containing protein</fullName>
    </recommendedName>
</protein>
<reference evidence="3" key="1">
    <citation type="journal article" date="2016" name="Front. Microbiol.">
        <title>Molecular Keys to the Janthinobacterium and Duganella spp. Interaction with the Plant Pathogen Fusarium graminearum.</title>
        <authorList>
            <person name="Haack F.S."/>
            <person name="Poehlein A."/>
            <person name="Kroger C."/>
            <person name="Voigt C.A."/>
            <person name="Piepenbring M."/>
            <person name="Bode H.B."/>
            <person name="Daniel R."/>
            <person name="Schafer W."/>
            <person name="Streit W.R."/>
        </authorList>
    </citation>
    <scope>NUCLEOTIDE SEQUENCE [LARGE SCALE GENOMIC DNA]</scope>
    <source>
        <strain evidence="3">T54</strain>
    </source>
</reference>
<accession>A0A1E7WD19</accession>
<evidence type="ECO:0000313" key="2">
    <source>
        <dbReference type="EMBL" id="OEZ95631.1"/>
    </source>
</evidence>
<dbReference type="EMBL" id="LROM01000122">
    <property type="protein sequence ID" value="OEZ95631.1"/>
    <property type="molecule type" value="Genomic_DNA"/>
</dbReference>
<dbReference type="AlphaFoldDB" id="A0A1E7WD19"/>
<comment type="caution">
    <text evidence="2">The sequence shown here is derived from an EMBL/GenBank/DDBJ whole genome shotgun (WGS) entry which is preliminary data.</text>
</comment>
<evidence type="ECO:0000313" key="3">
    <source>
        <dbReference type="Proteomes" id="UP000175989"/>
    </source>
</evidence>
<gene>
    <name evidence="2" type="ORF">DUPY_42380</name>
</gene>
<dbReference type="Proteomes" id="UP000175989">
    <property type="component" value="Unassembled WGS sequence"/>
</dbReference>
<sequence>MHTSPLTVSELPIELDRDLFLRTLIRELSGTLQDVVGLEEASGFVSAVGQRIGDHINLSYRSALNVHVLSKQQVAEVLVDLKRRIQGDFFILEQTDEKIVFGNHVCPFAEKVIGRPSMCMMTSNVFGTIAAENLGYAKVSLEQTIAQGAAGCRVVVYLKPQPAADQAEGREYFSG</sequence>
<organism evidence="2 3">
    <name type="scientific">Duganella phyllosphaerae</name>
    <dbReference type="NCBI Taxonomy" id="762836"/>
    <lineage>
        <taxon>Bacteria</taxon>
        <taxon>Pseudomonadati</taxon>
        <taxon>Pseudomonadota</taxon>
        <taxon>Betaproteobacteria</taxon>
        <taxon>Burkholderiales</taxon>
        <taxon>Oxalobacteraceae</taxon>
        <taxon>Telluria group</taxon>
        <taxon>Duganella</taxon>
    </lineage>
</organism>